<evidence type="ECO:0000313" key="2">
    <source>
        <dbReference type="EMBL" id="RVU14871.1"/>
    </source>
</evidence>
<feature type="region of interest" description="Disordered" evidence="1">
    <location>
        <begin position="175"/>
        <end position="240"/>
    </location>
</feature>
<dbReference type="Proteomes" id="UP000286997">
    <property type="component" value="Unassembled WGS sequence"/>
</dbReference>
<proteinExistence type="predicted"/>
<reference evidence="2 3" key="1">
    <citation type="submission" date="2019-01" db="EMBL/GenBank/DDBJ databases">
        <authorList>
            <person name="Chen W.-M."/>
        </authorList>
    </citation>
    <scope>NUCLEOTIDE SEQUENCE [LARGE SCALE GENOMIC DNA]</scope>
    <source>
        <strain evidence="2 3">TER-1</strain>
    </source>
</reference>
<feature type="compositionally biased region" description="Basic and acidic residues" evidence="1">
    <location>
        <begin position="204"/>
        <end position="219"/>
    </location>
</feature>
<dbReference type="RefSeq" id="WP_127732962.1">
    <property type="nucleotide sequence ID" value="NZ_SACP01000026.1"/>
</dbReference>
<dbReference type="InterPro" id="IPR010421">
    <property type="entry name" value="TrcR"/>
</dbReference>
<sequence>MSQGPLMPKATAVWLVENTSLAFDQIADFCKLHPLEVKGIADGEVAAGIKGLDPVSTGQLTREEIEKAQKNPNHRMKVAVSKVKLPEVKRSTKGPRYTPLSRRQDRPNAILWLLRNHPELKDAQVMRLVGTTKSTIQQIRDRTHWNSGSLQPMDPVTLGLCTQIDLDFEVQRAAKDRPAVEPGEGGPTLMPTEMSLAPEPDFEEAPRRPGGRDDERLDADSVFARLKPLRRGEEDEDDDV</sequence>
<dbReference type="AlphaFoldDB" id="A0A437NXW8"/>
<dbReference type="EMBL" id="SACP01000026">
    <property type="protein sequence ID" value="RVU14871.1"/>
    <property type="molecule type" value="Genomic_DNA"/>
</dbReference>
<protein>
    <submittedName>
        <fullName evidence="2">DUF1013 domain-containing protein</fullName>
    </submittedName>
</protein>
<evidence type="ECO:0000256" key="1">
    <source>
        <dbReference type="SAM" id="MobiDB-lite"/>
    </source>
</evidence>
<gene>
    <name evidence="2" type="ORF">EOE48_21640</name>
</gene>
<evidence type="ECO:0000313" key="3">
    <source>
        <dbReference type="Proteomes" id="UP000286997"/>
    </source>
</evidence>
<name>A0A437NXW8_9HYPH</name>
<dbReference type="Pfam" id="PF06242">
    <property type="entry name" value="TrcR"/>
    <property type="match status" value="1"/>
</dbReference>
<dbReference type="OrthoDB" id="9789843at2"/>
<accession>A0A437NXW8</accession>
<keyword evidence="3" id="KW-1185">Reference proteome</keyword>
<organism evidence="2 3">
    <name type="scientific">Methylobacterium oryzihabitans</name>
    <dbReference type="NCBI Taxonomy" id="2499852"/>
    <lineage>
        <taxon>Bacteria</taxon>
        <taxon>Pseudomonadati</taxon>
        <taxon>Pseudomonadota</taxon>
        <taxon>Alphaproteobacteria</taxon>
        <taxon>Hyphomicrobiales</taxon>
        <taxon>Methylobacteriaceae</taxon>
        <taxon>Methylobacterium</taxon>
    </lineage>
</organism>
<comment type="caution">
    <text evidence="2">The sequence shown here is derived from an EMBL/GenBank/DDBJ whole genome shotgun (WGS) entry which is preliminary data.</text>
</comment>